<comment type="caution">
    <text evidence="1">The sequence shown here is derived from an EMBL/GenBank/DDBJ whole genome shotgun (WGS) entry which is preliminary data.</text>
</comment>
<evidence type="ECO:0008006" key="3">
    <source>
        <dbReference type="Google" id="ProtNLM"/>
    </source>
</evidence>
<accession>A0ABT6Z933</accession>
<name>A0ABT6Z933_9BACT</name>
<dbReference type="RefSeq" id="WP_283383538.1">
    <property type="nucleotide sequence ID" value="NZ_JASHIE010000021.1"/>
</dbReference>
<proteinExistence type="predicted"/>
<dbReference type="EMBL" id="JASHIE010000021">
    <property type="protein sequence ID" value="MDI9877450.1"/>
    <property type="molecule type" value="Genomic_DNA"/>
</dbReference>
<keyword evidence="2" id="KW-1185">Reference proteome</keyword>
<protein>
    <recommendedName>
        <fullName evidence="3">DUF4468 domain-containing protein</fullName>
    </recommendedName>
</protein>
<evidence type="ECO:0000313" key="1">
    <source>
        <dbReference type="EMBL" id="MDI9877450.1"/>
    </source>
</evidence>
<gene>
    <name evidence="1" type="ORF">QM481_23110</name>
</gene>
<organism evidence="1 2">
    <name type="scientific">Flectobacillus rivi</name>
    <dbReference type="NCBI Taxonomy" id="2984209"/>
    <lineage>
        <taxon>Bacteria</taxon>
        <taxon>Pseudomonadati</taxon>
        <taxon>Bacteroidota</taxon>
        <taxon>Cytophagia</taxon>
        <taxon>Cytophagales</taxon>
        <taxon>Flectobacillaceae</taxon>
        <taxon>Flectobacillus</taxon>
    </lineage>
</organism>
<reference evidence="1 2" key="1">
    <citation type="submission" date="2023-05" db="EMBL/GenBank/DDBJ databases">
        <title>Novel species of genus Flectobacillus isolated from stream in China.</title>
        <authorList>
            <person name="Lu H."/>
        </authorList>
    </citation>
    <scope>NUCLEOTIDE SEQUENCE [LARGE SCALE GENOMIC DNA]</scope>
    <source>
        <strain evidence="1 2">LFS242W</strain>
    </source>
</reference>
<sequence>MVSLSICLSFILTTCNQLNMHCETFASSAHYKAITPIAVNNDNGLKSADTTIIVLKKLKYALLDIKDYKTGKRQLLIQKDHVTQGKIFFLTPDVAQGFSVNWIKETNVGFEISIEYGSRFYVQKNFQFIYENNSFYLKNIITSSFDKYSPEKYEKTIKNLKKPFKVTNFKMEDFV</sequence>
<dbReference type="Proteomes" id="UP001225761">
    <property type="component" value="Unassembled WGS sequence"/>
</dbReference>
<evidence type="ECO:0000313" key="2">
    <source>
        <dbReference type="Proteomes" id="UP001225761"/>
    </source>
</evidence>